<dbReference type="Pfam" id="PF01569">
    <property type="entry name" value="PAP2"/>
    <property type="match status" value="1"/>
</dbReference>
<feature type="transmembrane region" description="Helical" evidence="1">
    <location>
        <begin position="45"/>
        <end position="70"/>
    </location>
</feature>
<keyword evidence="4" id="KW-1185">Reference proteome</keyword>
<protein>
    <submittedName>
        <fullName evidence="3">Phosphatase PAP2 family protein</fullName>
    </submittedName>
</protein>
<dbReference type="RefSeq" id="WP_382354368.1">
    <property type="nucleotide sequence ID" value="NZ_JBHSMC010000026.1"/>
</dbReference>
<reference evidence="4" key="1">
    <citation type="journal article" date="2019" name="Int. J. Syst. Evol. Microbiol.">
        <title>The Global Catalogue of Microorganisms (GCM) 10K type strain sequencing project: providing services to taxonomists for standard genome sequencing and annotation.</title>
        <authorList>
            <consortium name="The Broad Institute Genomics Platform"/>
            <consortium name="The Broad Institute Genome Sequencing Center for Infectious Disease"/>
            <person name="Wu L."/>
            <person name="Ma J."/>
        </authorList>
    </citation>
    <scope>NUCLEOTIDE SEQUENCE [LARGE SCALE GENOMIC DNA]</scope>
    <source>
        <strain evidence="4">CGMCC 1.12237</strain>
    </source>
</reference>
<feature type="transmembrane region" description="Helical" evidence="1">
    <location>
        <begin position="77"/>
        <end position="98"/>
    </location>
</feature>
<feature type="domain" description="Phosphatidic acid phosphatase type 2/haloperoxidase" evidence="2">
    <location>
        <begin position="76"/>
        <end position="197"/>
    </location>
</feature>
<keyword evidence="1" id="KW-0812">Transmembrane</keyword>
<feature type="transmembrane region" description="Helical" evidence="1">
    <location>
        <begin position="186"/>
        <end position="207"/>
    </location>
</feature>
<dbReference type="InterPro" id="IPR036938">
    <property type="entry name" value="PAP2/HPO_sf"/>
</dbReference>
<dbReference type="SMART" id="SM00014">
    <property type="entry name" value="acidPPc"/>
    <property type="match status" value="1"/>
</dbReference>
<feature type="transmembrane region" description="Helical" evidence="1">
    <location>
        <begin position="155"/>
        <end position="174"/>
    </location>
</feature>
<organism evidence="3 4">
    <name type="scientific">Lederbergia graminis</name>
    <dbReference type="NCBI Taxonomy" id="735518"/>
    <lineage>
        <taxon>Bacteria</taxon>
        <taxon>Bacillati</taxon>
        <taxon>Bacillota</taxon>
        <taxon>Bacilli</taxon>
        <taxon>Bacillales</taxon>
        <taxon>Bacillaceae</taxon>
        <taxon>Lederbergia</taxon>
    </lineage>
</organism>
<proteinExistence type="predicted"/>
<feature type="transmembrane region" description="Helical" evidence="1">
    <location>
        <begin position="5"/>
        <end position="25"/>
    </location>
</feature>
<keyword evidence="1" id="KW-1133">Transmembrane helix</keyword>
<evidence type="ECO:0000313" key="3">
    <source>
        <dbReference type="EMBL" id="MFC5466390.1"/>
    </source>
</evidence>
<feature type="transmembrane region" description="Helical" evidence="1">
    <location>
        <begin position="122"/>
        <end position="143"/>
    </location>
</feature>
<dbReference type="Proteomes" id="UP001596147">
    <property type="component" value="Unassembled WGS sequence"/>
</dbReference>
<accession>A0ABW0LM87</accession>
<dbReference type="PANTHER" id="PTHR14969:SF13">
    <property type="entry name" value="AT30094P"/>
    <property type="match status" value="1"/>
</dbReference>
<evidence type="ECO:0000313" key="4">
    <source>
        <dbReference type="Proteomes" id="UP001596147"/>
    </source>
</evidence>
<name>A0ABW0LM87_9BACI</name>
<evidence type="ECO:0000256" key="1">
    <source>
        <dbReference type="SAM" id="Phobius"/>
    </source>
</evidence>
<evidence type="ECO:0000259" key="2">
    <source>
        <dbReference type="SMART" id="SM00014"/>
    </source>
</evidence>
<keyword evidence="1" id="KW-0472">Membrane</keyword>
<dbReference type="InterPro" id="IPR000326">
    <property type="entry name" value="PAP2/HPO"/>
</dbReference>
<dbReference type="Gene3D" id="1.20.144.10">
    <property type="entry name" value="Phosphatidic acid phosphatase type 2/haloperoxidase"/>
    <property type="match status" value="1"/>
</dbReference>
<sequence>MKVMLWITIACIYTIIVITGAFDMMDYSIYEKFSGDLHPTVEVMMIGIASLADTEILALLSLTTVVILWIGKKLKWIVSYITIMSCGVIVTLILKLVIKRDRPGEEVSFIDFWGWGEGIISYSYPSGHGIKSLLFFMFWIIYLQYNYMKTRKLQITTYALFLIPILVGIAQIMLGRHYITDVIGGYLIGIAIITSCTAIFGATFFGARHPNNSGTIQKISI</sequence>
<dbReference type="PANTHER" id="PTHR14969">
    <property type="entry name" value="SPHINGOSINE-1-PHOSPHATE PHOSPHOHYDROLASE"/>
    <property type="match status" value="1"/>
</dbReference>
<comment type="caution">
    <text evidence="3">The sequence shown here is derived from an EMBL/GenBank/DDBJ whole genome shotgun (WGS) entry which is preliminary data.</text>
</comment>
<gene>
    <name evidence="3" type="ORF">ACFPM4_16845</name>
</gene>
<dbReference type="SUPFAM" id="SSF48317">
    <property type="entry name" value="Acid phosphatase/Vanadium-dependent haloperoxidase"/>
    <property type="match status" value="1"/>
</dbReference>
<dbReference type="EMBL" id="JBHSMC010000026">
    <property type="protein sequence ID" value="MFC5466390.1"/>
    <property type="molecule type" value="Genomic_DNA"/>
</dbReference>